<dbReference type="Proteomes" id="UP001056291">
    <property type="component" value="Chromosome"/>
</dbReference>
<evidence type="ECO:0000256" key="1">
    <source>
        <dbReference type="SAM" id="Phobius"/>
    </source>
</evidence>
<evidence type="ECO:0008006" key="4">
    <source>
        <dbReference type="Google" id="ProtNLM"/>
    </source>
</evidence>
<keyword evidence="1" id="KW-0812">Transmembrane</keyword>
<sequence length="160" mass="17488">MAKKKPQDKTQSGTHRKPVFWISIFVALGAVFFPPTMMVLLSGMIPSIVAALLNTKRGSGSLPAMIALNLAGVIPVLGILWQRGGNFHQAFLLLADVYMWLAMFGGAGIAMFLTWSVPVCVYAIYDVQAKSSIRKLLKQRRKLVDEWGNQVAGNAPAENQ</sequence>
<protein>
    <recommendedName>
        <fullName evidence="4">Acyl-CoA synthetase</fullName>
    </recommendedName>
</protein>
<evidence type="ECO:0000313" key="3">
    <source>
        <dbReference type="Proteomes" id="UP001056291"/>
    </source>
</evidence>
<reference evidence="2" key="1">
    <citation type="submission" date="2022-06" db="EMBL/GenBank/DDBJ databases">
        <title>Sneathiella actinostolidae sp. nov., isolated from a sea anemonein the Western Pacific Ocean.</title>
        <authorList>
            <person name="Wei M.J."/>
        </authorList>
    </citation>
    <scope>NUCLEOTIDE SEQUENCE</scope>
    <source>
        <strain evidence="2">PHK-P5</strain>
    </source>
</reference>
<proteinExistence type="predicted"/>
<feature type="transmembrane region" description="Helical" evidence="1">
    <location>
        <begin position="101"/>
        <end position="125"/>
    </location>
</feature>
<dbReference type="EMBL" id="CP098747">
    <property type="protein sequence ID" value="USG62718.1"/>
    <property type="molecule type" value="Genomic_DNA"/>
</dbReference>
<evidence type="ECO:0000313" key="2">
    <source>
        <dbReference type="EMBL" id="USG62718.1"/>
    </source>
</evidence>
<organism evidence="2 3">
    <name type="scientific">Sneathiella marina</name>
    <dbReference type="NCBI Taxonomy" id="2950108"/>
    <lineage>
        <taxon>Bacteria</taxon>
        <taxon>Pseudomonadati</taxon>
        <taxon>Pseudomonadota</taxon>
        <taxon>Alphaproteobacteria</taxon>
        <taxon>Sneathiellales</taxon>
        <taxon>Sneathiellaceae</taxon>
        <taxon>Sneathiella</taxon>
    </lineage>
</organism>
<feature type="transmembrane region" description="Helical" evidence="1">
    <location>
        <begin position="62"/>
        <end position="81"/>
    </location>
</feature>
<keyword evidence="3" id="KW-1185">Reference proteome</keyword>
<keyword evidence="1" id="KW-1133">Transmembrane helix</keyword>
<feature type="transmembrane region" description="Helical" evidence="1">
    <location>
        <begin position="20"/>
        <end position="41"/>
    </location>
</feature>
<gene>
    <name evidence="2" type="ORF">NBZ79_06975</name>
</gene>
<dbReference type="RefSeq" id="WP_251936756.1">
    <property type="nucleotide sequence ID" value="NZ_CP098747.1"/>
</dbReference>
<keyword evidence="1" id="KW-0472">Membrane</keyword>
<name>A0ABY4W6Q6_9PROT</name>
<accession>A0ABY4W6Q6</accession>